<dbReference type="InterPro" id="IPR052162">
    <property type="entry name" value="Sensor_kinase/Photoreceptor"/>
</dbReference>
<dbReference type="PROSITE" id="PS50109">
    <property type="entry name" value="HIS_KIN"/>
    <property type="match status" value="1"/>
</dbReference>
<dbReference type="KEGG" id="hsn:DV733_13355"/>
<keyword evidence="5" id="KW-0418">Kinase</keyword>
<dbReference type="AlphaFoldDB" id="A0A4D6HDI4"/>
<dbReference type="InterPro" id="IPR003594">
    <property type="entry name" value="HATPase_dom"/>
</dbReference>
<dbReference type="Gene3D" id="1.10.287.130">
    <property type="match status" value="1"/>
</dbReference>
<dbReference type="InterPro" id="IPR036890">
    <property type="entry name" value="HATPase_C_sf"/>
</dbReference>
<evidence type="ECO:0000259" key="8">
    <source>
        <dbReference type="PROSITE" id="PS50113"/>
    </source>
</evidence>
<protein>
    <recommendedName>
        <fullName evidence="2">histidine kinase</fullName>
        <ecNumber evidence="2">2.7.13.3</ecNumber>
    </recommendedName>
</protein>
<dbReference type="NCBIfam" id="TIGR00229">
    <property type="entry name" value="sensory_box"/>
    <property type="match status" value="2"/>
</dbReference>
<dbReference type="GO" id="GO:0000155">
    <property type="term" value="F:phosphorelay sensor kinase activity"/>
    <property type="evidence" value="ECO:0007669"/>
    <property type="project" value="InterPro"/>
</dbReference>
<feature type="domain" description="PAC" evidence="8">
    <location>
        <begin position="81"/>
        <end position="131"/>
    </location>
</feature>
<evidence type="ECO:0000259" key="6">
    <source>
        <dbReference type="PROSITE" id="PS50109"/>
    </source>
</evidence>
<dbReference type="SUPFAM" id="SSF55785">
    <property type="entry name" value="PYP-like sensor domain (PAS domain)"/>
    <property type="match status" value="2"/>
</dbReference>
<dbReference type="Pfam" id="PF00512">
    <property type="entry name" value="HisKA"/>
    <property type="match status" value="1"/>
</dbReference>
<dbReference type="SMART" id="SM00387">
    <property type="entry name" value="HATPase_c"/>
    <property type="match status" value="1"/>
</dbReference>
<dbReference type="Pfam" id="PF02518">
    <property type="entry name" value="HATPase_c"/>
    <property type="match status" value="1"/>
</dbReference>
<dbReference type="OrthoDB" id="106630at2157"/>
<dbReference type="Pfam" id="PF13185">
    <property type="entry name" value="GAF_2"/>
    <property type="match status" value="1"/>
</dbReference>
<dbReference type="Pfam" id="PF08448">
    <property type="entry name" value="PAS_4"/>
    <property type="match status" value="2"/>
</dbReference>
<comment type="catalytic activity">
    <reaction evidence="1">
        <text>ATP + protein L-histidine = ADP + protein N-phospho-L-histidine.</text>
        <dbReference type="EC" id="2.7.13.3"/>
    </reaction>
</comment>
<sequence>MVRSEETETPYRDIFEASPDPVFVHDPETGEVLDANAATAEMLGVEQEAVVGMTVGDFSPPSYTNEEANDLIRTAADEGHAAVEWRVSGPDGTMRWVDVSLEAATVGGEPRVLAYVQDITEHRERELEWRDRTHQLQAIVDNLPVVLFTLDPEGIFTHSSGKGLEALGVEPGDFEGLSVFDVYGDFPEIVAAADRALDGEEVRVTQRLDELVFETWYQPVFDDAGDLTQVVGVARNVTDLKRKEQRVRRLSDATQDLLYAETEQEVAAKVTEIASEVVGRPLAAMWSYDEDDDVLRPVGATAEAATFGDAEAAVELPSFGAGTDEKEIFETGQTTVVDDYQALANPSAPETPLGTLVCLPLDDHGLLTVGSPAVEEFSDTERHLLDILASTATAAMTQVERERQLRAYRDELERSNEALQQFAYVASHDLQEPLRMVSSYVHLLDSEYGDELDEEAQEYMHYAVDGAARMKSMIDGLLEYSRIQTHGESFEPVDTDAVLDRTLDQLELFLEDEGVTIEREPLPSVAADDEQVSQLFQNLLKNAAIHGGASTISIGATTDEKHVTFSVADDGVGIPADQQDSLFDIFAQGHDTEGGSGMGLAICDRIAHRHGGDIWVESEPGEGTTFYVTLPRVQENDDE</sequence>
<dbReference type="InterPro" id="IPR036097">
    <property type="entry name" value="HisK_dim/P_sf"/>
</dbReference>
<dbReference type="FunFam" id="3.30.565.10:FF:000006">
    <property type="entry name" value="Sensor histidine kinase WalK"/>
    <property type="match status" value="1"/>
</dbReference>
<keyword evidence="3" id="KW-0597">Phosphoprotein</keyword>
<dbReference type="CDD" id="cd00075">
    <property type="entry name" value="HATPase"/>
    <property type="match status" value="1"/>
</dbReference>
<dbReference type="InterPro" id="IPR001610">
    <property type="entry name" value="PAC"/>
</dbReference>
<evidence type="ECO:0000256" key="5">
    <source>
        <dbReference type="ARBA" id="ARBA00022777"/>
    </source>
</evidence>
<dbReference type="EMBL" id="CP031310">
    <property type="protein sequence ID" value="QCC52154.1"/>
    <property type="molecule type" value="Genomic_DNA"/>
</dbReference>
<keyword evidence="10" id="KW-1185">Reference proteome</keyword>
<dbReference type="Gene3D" id="3.30.450.20">
    <property type="entry name" value="PAS domain"/>
    <property type="match status" value="2"/>
</dbReference>
<dbReference type="CDD" id="cd00082">
    <property type="entry name" value="HisKA"/>
    <property type="match status" value="1"/>
</dbReference>
<dbReference type="PROSITE" id="PS50112">
    <property type="entry name" value="PAS"/>
    <property type="match status" value="1"/>
</dbReference>
<dbReference type="RefSeq" id="WP_049992480.1">
    <property type="nucleotide sequence ID" value="NZ_CP031310.1"/>
</dbReference>
<feature type="domain" description="PAC" evidence="8">
    <location>
        <begin position="198"/>
        <end position="249"/>
    </location>
</feature>
<dbReference type="STRING" id="1457250.GCA_000755225_01531"/>
<dbReference type="PROSITE" id="PS50113">
    <property type="entry name" value="PAC"/>
    <property type="match status" value="2"/>
</dbReference>
<dbReference type="CDD" id="cd00130">
    <property type="entry name" value="PAS"/>
    <property type="match status" value="1"/>
</dbReference>
<dbReference type="SUPFAM" id="SSF55874">
    <property type="entry name" value="ATPase domain of HSP90 chaperone/DNA topoisomerase II/histidine kinase"/>
    <property type="match status" value="1"/>
</dbReference>
<keyword evidence="4" id="KW-0808">Transferase</keyword>
<accession>A0A4D6HDI4</accession>
<dbReference type="InterPro" id="IPR003661">
    <property type="entry name" value="HisK_dim/P_dom"/>
</dbReference>
<dbReference type="InterPro" id="IPR035965">
    <property type="entry name" value="PAS-like_dom_sf"/>
</dbReference>
<evidence type="ECO:0000313" key="10">
    <source>
        <dbReference type="Proteomes" id="UP000296706"/>
    </source>
</evidence>
<organism evidence="9 10">
    <name type="scientific">Halapricum salinum</name>
    <dbReference type="NCBI Taxonomy" id="1457250"/>
    <lineage>
        <taxon>Archaea</taxon>
        <taxon>Methanobacteriati</taxon>
        <taxon>Methanobacteriota</taxon>
        <taxon>Stenosarchaea group</taxon>
        <taxon>Halobacteria</taxon>
        <taxon>Halobacteriales</taxon>
        <taxon>Haloarculaceae</taxon>
        <taxon>Halapricum</taxon>
    </lineage>
</organism>
<dbReference type="SUPFAM" id="SSF47384">
    <property type="entry name" value="Homodimeric domain of signal transducing histidine kinase"/>
    <property type="match status" value="1"/>
</dbReference>
<reference evidence="9 10" key="1">
    <citation type="journal article" date="2019" name="Nat. Commun.">
        <title>A new type of DNA phosphorothioation-based antiviral system in archaea.</title>
        <authorList>
            <person name="Xiong L."/>
            <person name="Liu S."/>
            <person name="Chen S."/>
            <person name="Xiao Y."/>
            <person name="Zhu B."/>
            <person name="Gao Y."/>
            <person name="Zhang Y."/>
            <person name="Chen B."/>
            <person name="Luo J."/>
            <person name="Deng Z."/>
            <person name="Chen X."/>
            <person name="Wang L."/>
            <person name="Chen S."/>
        </authorList>
    </citation>
    <scope>NUCLEOTIDE SEQUENCE [LARGE SCALE GENOMIC DNA]</scope>
    <source>
        <strain evidence="9 10">CBA1105</strain>
    </source>
</reference>
<dbReference type="Gene3D" id="3.30.565.10">
    <property type="entry name" value="Histidine kinase-like ATPase, C-terminal domain"/>
    <property type="match status" value="1"/>
</dbReference>
<evidence type="ECO:0000259" key="7">
    <source>
        <dbReference type="PROSITE" id="PS50112"/>
    </source>
</evidence>
<dbReference type="Proteomes" id="UP000296706">
    <property type="component" value="Chromosome"/>
</dbReference>
<dbReference type="InterPro" id="IPR013656">
    <property type="entry name" value="PAS_4"/>
</dbReference>
<proteinExistence type="predicted"/>
<dbReference type="InterPro" id="IPR003018">
    <property type="entry name" value="GAF"/>
</dbReference>
<name>A0A4D6HDI4_9EURY</name>
<dbReference type="SMART" id="SM00388">
    <property type="entry name" value="HisKA"/>
    <property type="match status" value="1"/>
</dbReference>
<dbReference type="InterPro" id="IPR000700">
    <property type="entry name" value="PAS-assoc_C"/>
</dbReference>
<evidence type="ECO:0000256" key="1">
    <source>
        <dbReference type="ARBA" id="ARBA00000085"/>
    </source>
</evidence>
<dbReference type="Gene3D" id="3.30.450.40">
    <property type="match status" value="1"/>
</dbReference>
<feature type="domain" description="Histidine kinase" evidence="6">
    <location>
        <begin position="425"/>
        <end position="634"/>
    </location>
</feature>
<evidence type="ECO:0000256" key="2">
    <source>
        <dbReference type="ARBA" id="ARBA00012438"/>
    </source>
</evidence>
<dbReference type="SMART" id="SM00086">
    <property type="entry name" value="PAC"/>
    <property type="match status" value="2"/>
</dbReference>
<dbReference type="SMART" id="SM00091">
    <property type="entry name" value="PAS"/>
    <property type="match status" value="2"/>
</dbReference>
<evidence type="ECO:0000256" key="3">
    <source>
        <dbReference type="ARBA" id="ARBA00022553"/>
    </source>
</evidence>
<dbReference type="PANTHER" id="PTHR43304:SF1">
    <property type="entry name" value="PAC DOMAIN-CONTAINING PROTEIN"/>
    <property type="match status" value="1"/>
</dbReference>
<dbReference type="PANTHER" id="PTHR43304">
    <property type="entry name" value="PHYTOCHROME-LIKE PROTEIN CPH1"/>
    <property type="match status" value="1"/>
</dbReference>
<dbReference type="GeneID" id="39848866"/>
<dbReference type="InterPro" id="IPR000014">
    <property type="entry name" value="PAS"/>
</dbReference>
<dbReference type="PRINTS" id="PR00344">
    <property type="entry name" value="BCTRLSENSOR"/>
</dbReference>
<feature type="domain" description="PAS" evidence="7">
    <location>
        <begin position="7"/>
        <end position="79"/>
    </location>
</feature>
<dbReference type="InterPro" id="IPR004358">
    <property type="entry name" value="Sig_transdc_His_kin-like_C"/>
</dbReference>
<dbReference type="SUPFAM" id="SSF55781">
    <property type="entry name" value="GAF domain-like"/>
    <property type="match status" value="1"/>
</dbReference>
<dbReference type="InterPro" id="IPR029016">
    <property type="entry name" value="GAF-like_dom_sf"/>
</dbReference>
<gene>
    <name evidence="9" type="ORF">DV733_13355</name>
</gene>
<dbReference type="InterPro" id="IPR005467">
    <property type="entry name" value="His_kinase_dom"/>
</dbReference>
<dbReference type="EC" id="2.7.13.3" evidence="2"/>
<evidence type="ECO:0000256" key="4">
    <source>
        <dbReference type="ARBA" id="ARBA00022679"/>
    </source>
</evidence>
<evidence type="ECO:0000313" key="9">
    <source>
        <dbReference type="EMBL" id="QCC52154.1"/>
    </source>
</evidence>